<dbReference type="RefSeq" id="WP_107284514.1">
    <property type="nucleotide sequence ID" value="NZ_PYMC01000014.1"/>
</dbReference>
<protein>
    <recommendedName>
        <fullName evidence="4">HPt domain-containing protein</fullName>
    </recommendedName>
</protein>
<accession>A0A2T3MUI6</accession>
<organism evidence="5 6">
    <name type="scientific">Photobacterium lipolyticum</name>
    <dbReference type="NCBI Taxonomy" id="266810"/>
    <lineage>
        <taxon>Bacteria</taxon>
        <taxon>Pseudomonadati</taxon>
        <taxon>Pseudomonadota</taxon>
        <taxon>Gammaproteobacteria</taxon>
        <taxon>Vibrionales</taxon>
        <taxon>Vibrionaceae</taxon>
        <taxon>Photobacterium</taxon>
    </lineage>
</organism>
<dbReference type="EMBL" id="PYMC01000014">
    <property type="protein sequence ID" value="PSW03610.1"/>
    <property type="molecule type" value="Genomic_DNA"/>
</dbReference>
<dbReference type="Proteomes" id="UP000240904">
    <property type="component" value="Unassembled WGS sequence"/>
</dbReference>
<dbReference type="AlphaFoldDB" id="A0A2T3MUI6"/>
<gene>
    <name evidence="5" type="ORF">C9I89_16955</name>
</gene>
<keyword evidence="2" id="KW-0597">Phosphoprotein</keyword>
<evidence type="ECO:0000256" key="3">
    <source>
        <dbReference type="SAM" id="Phobius"/>
    </source>
</evidence>
<sequence>MDDRETVLSLQAEKTAPSHRKTRLLLSKKVLYTFVLVIISSAGLFGYLSFQSSQVREVIGLISQVESEAEQLRSTVPLNMAVPESAQSHVSVALRKHLLELNDVSVASQFEEPLKTLILQGGQFVEEVDKALMTGQANHRSAVQNISQSSSQNQFYTLKNDLLAYELWLSQMNLILMAVVSLSGVMMTLYAAKRADEVATAGVSTTEASITLRGEKVNAAVVVAMPAEEVSEAEKAIISELMTAIPEPVEPSAMCAEVSPVELTEVAYLQQEAIFDVQSILDSMDGDKESVIMLLEIFIEEHSGDGEHLKNCIEQSDVDKASLLIHSLKGVASNLGAASLRSISEHIEYALKNKQTVTSTDCTDLSLAIKNVVSAVEAYLVEERSVSEDSPDTAEEVKKCQFVEVNTNRDDNLAIQQE</sequence>
<dbReference type="Pfam" id="PF01627">
    <property type="entry name" value="Hpt"/>
    <property type="match status" value="1"/>
</dbReference>
<dbReference type="PROSITE" id="PS50894">
    <property type="entry name" value="HPT"/>
    <property type="match status" value="1"/>
</dbReference>
<dbReference type="GO" id="GO:0000160">
    <property type="term" value="P:phosphorelay signal transduction system"/>
    <property type="evidence" value="ECO:0007669"/>
    <property type="project" value="UniProtKB-KW"/>
</dbReference>
<dbReference type="OrthoDB" id="5913787at2"/>
<evidence type="ECO:0000259" key="4">
    <source>
        <dbReference type="PROSITE" id="PS50894"/>
    </source>
</evidence>
<evidence type="ECO:0000256" key="1">
    <source>
        <dbReference type="ARBA" id="ARBA00023012"/>
    </source>
</evidence>
<feature type="domain" description="HPt" evidence="4">
    <location>
        <begin position="287"/>
        <end position="383"/>
    </location>
</feature>
<dbReference type="InterPro" id="IPR036641">
    <property type="entry name" value="HPT_dom_sf"/>
</dbReference>
<proteinExistence type="predicted"/>
<comment type="caution">
    <text evidence="5">The sequence shown here is derived from an EMBL/GenBank/DDBJ whole genome shotgun (WGS) entry which is preliminary data.</text>
</comment>
<feature type="modified residue" description="Phosphohistidine" evidence="2">
    <location>
        <position position="326"/>
    </location>
</feature>
<keyword evidence="3" id="KW-0812">Transmembrane</keyword>
<keyword evidence="3" id="KW-1133">Transmembrane helix</keyword>
<evidence type="ECO:0000256" key="2">
    <source>
        <dbReference type="PROSITE-ProRule" id="PRU00110"/>
    </source>
</evidence>
<feature type="transmembrane region" description="Helical" evidence="3">
    <location>
        <begin position="30"/>
        <end position="50"/>
    </location>
</feature>
<dbReference type="Gene3D" id="1.20.120.160">
    <property type="entry name" value="HPT domain"/>
    <property type="match status" value="1"/>
</dbReference>
<evidence type="ECO:0000313" key="5">
    <source>
        <dbReference type="EMBL" id="PSW03610.1"/>
    </source>
</evidence>
<dbReference type="InterPro" id="IPR008207">
    <property type="entry name" value="Sig_transdc_His_kin_Hpt_dom"/>
</dbReference>
<dbReference type="GO" id="GO:0004672">
    <property type="term" value="F:protein kinase activity"/>
    <property type="evidence" value="ECO:0007669"/>
    <property type="project" value="UniProtKB-ARBA"/>
</dbReference>
<reference evidence="5 6" key="1">
    <citation type="submission" date="2018-03" db="EMBL/GenBank/DDBJ databases">
        <title>Whole genome sequencing of Histamine producing bacteria.</title>
        <authorList>
            <person name="Butler K."/>
        </authorList>
    </citation>
    <scope>NUCLEOTIDE SEQUENCE [LARGE SCALE GENOMIC DNA]</scope>
    <source>
        <strain evidence="5 6">DSM 16190</strain>
    </source>
</reference>
<name>A0A2T3MUI6_9GAMM</name>
<dbReference type="SUPFAM" id="SSF47226">
    <property type="entry name" value="Histidine-containing phosphotransfer domain, HPT domain"/>
    <property type="match status" value="1"/>
</dbReference>
<keyword evidence="1" id="KW-0902">Two-component regulatory system</keyword>
<evidence type="ECO:0000313" key="6">
    <source>
        <dbReference type="Proteomes" id="UP000240904"/>
    </source>
</evidence>
<keyword evidence="6" id="KW-1185">Reference proteome</keyword>
<keyword evidence="3" id="KW-0472">Membrane</keyword>